<comment type="caution">
    <text evidence="2">The sequence shown here is derived from an EMBL/GenBank/DDBJ whole genome shotgun (WGS) entry which is preliminary data.</text>
</comment>
<accession>A0AAV6XCD0</accession>
<reference evidence="2" key="1">
    <citation type="submission" date="2019-10" db="EMBL/GenBank/DDBJ databases">
        <authorList>
            <person name="Zhang R."/>
            <person name="Pan Y."/>
            <person name="Wang J."/>
            <person name="Ma R."/>
            <person name="Yu S."/>
        </authorList>
    </citation>
    <scope>NUCLEOTIDE SEQUENCE</scope>
    <source>
        <strain evidence="2">LA-IB0</strain>
        <tissue evidence="2">Leaf</tissue>
    </source>
</reference>
<evidence type="ECO:0000256" key="1">
    <source>
        <dbReference type="SAM" id="MobiDB-lite"/>
    </source>
</evidence>
<gene>
    <name evidence="2" type="ORF">BUALT_Bualt09G0112200</name>
</gene>
<dbReference type="Proteomes" id="UP000826271">
    <property type="component" value="Unassembled WGS sequence"/>
</dbReference>
<protein>
    <submittedName>
        <fullName evidence="2">Uncharacterized protein</fullName>
    </submittedName>
</protein>
<feature type="region of interest" description="Disordered" evidence="1">
    <location>
        <begin position="69"/>
        <end position="92"/>
    </location>
</feature>
<proteinExistence type="predicted"/>
<dbReference type="EMBL" id="WHWC01000009">
    <property type="protein sequence ID" value="KAG8376900.1"/>
    <property type="molecule type" value="Genomic_DNA"/>
</dbReference>
<sequence length="260" mass="29516">MPKILTCSTITGVDSSGPLSKWHHLSYTQVNQRTWNLSTILKEAEAVEAMMIISSAGTSSKLRNLKDGALQERRKDESVITDPTEGQKSELIPTGEERNDEPIVALADAPKDKMIEPDEIENDTEKLILMFAPPQQHNWGATPSSRRRSLTISRVIETSEAFFRVFSFSKDDEKYLLEMHQLVTTSLNLTQSMFPLNFLIICSNISNNRIKLKLEFLCFLICTVLSTGTQSKRFANWWRYPGLSYTRVSQKTCNQGQIYA</sequence>
<keyword evidence="3" id="KW-1185">Reference proteome</keyword>
<feature type="compositionally biased region" description="Basic and acidic residues" evidence="1">
    <location>
        <begin position="69"/>
        <end position="78"/>
    </location>
</feature>
<organism evidence="2 3">
    <name type="scientific">Buddleja alternifolia</name>
    <dbReference type="NCBI Taxonomy" id="168488"/>
    <lineage>
        <taxon>Eukaryota</taxon>
        <taxon>Viridiplantae</taxon>
        <taxon>Streptophyta</taxon>
        <taxon>Embryophyta</taxon>
        <taxon>Tracheophyta</taxon>
        <taxon>Spermatophyta</taxon>
        <taxon>Magnoliopsida</taxon>
        <taxon>eudicotyledons</taxon>
        <taxon>Gunneridae</taxon>
        <taxon>Pentapetalae</taxon>
        <taxon>asterids</taxon>
        <taxon>lamiids</taxon>
        <taxon>Lamiales</taxon>
        <taxon>Scrophulariaceae</taxon>
        <taxon>Buddlejeae</taxon>
        <taxon>Buddleja</taxon>
    </lineage>
</organism>
<evidence type="ECO:0000313" key="2">
    <source>
        <dbReference type="EMBL" id="KAG8376900.1"/>
    </source>
</evidence>
<name>A0AAV6XCD0_9LAMI</name>
<evidence type="ECO:0000313" key="3">
    <source>
        <dbReference type="Proteomes" id="UP000826271"/>
    </source>
</evidence>
<dbReference type="AlphaFoldDB" id="A0AAV6XCD0"/>